<dbReference type="SUPFAM" id="SSF53756">
    <property type="entry name" value="UDP-Glycosyltransferase/glycogen phosphorylase"/>
    <property type="match status" value="1"/>
</dbReference>
<sequence>MKRNILLLAPYCSLPGEQKFNRFLYLAELLSVQYNVTLVTSSFRHYDKQQRIDEFPKQKFDIVKIYEPGYVDNVSLKRVYSHRVFLKNFIDWFNGNSGGFDLVYSAYPLIGTNVFLAKNKTKLNYKLVIDIQDVWPEAIASAFPFIVSIPKAFLPFTKKANYCYKNADGLVAVSKTYLDRALSVSNPQASEVVYIGSDSFKIDEAPKKELKGNNIKLIYIGSLGYSYDVKTVLCAVNKLVEQGYGVEFHIVGGGKQEPALKAIAGDNIYFHGFVTFNEMVSLVKACELGVNALVGSAPQSITNKLSDYFSIGVPMLNSQKTPELLTLLEHHPHVNYEAGDIKSCELAIKKFIETETLQTFTPNKLFYRKNSYPKIINMVESLCLKD</sequence>
<evidence type="ECO:0000313" key="2">
    <source>
        <dbReference type="EMBL" id="NMM42048.1"/>
    </source>
</evidence>
<dbReference type="PANTHER" id="PTHR46401:SF2">
    <property type="entry name" value="GLYCOSYLTRANSFERASE WBBK-RELATED"/>
    <property type="match status" value="1"/>
</dbReference>
<dbReference type="AlphaFoldDB" id="A0A7Y0DV21"/>
<comment type="caution">
    <text evidence="2">The sequence shown here is derived from an EMBL/GenBank/DDBJ whole genome shotgun (WGS) entry which is preliminary data.</text>
</comment>
<keyword evidence="3" id="KW-1185">Reference proteome</keyword>
<dbReference type="Pfam" id="PF13692">
    <property type="entry name" value="Glyco_trans_1_4"/>
    <property type="match status" value="1"/>
</dbReference>
<accession>A0A7Y0DV21</accession>
<protein>
    <submittedName>
        <fullName evidence="2">Glycosyltransferase family 4 protein</fullName>
    </submittedName>
</protein>
<dbReference type="EMBL" id="JABBMT010000027">
    <property type="protein sequence ID" value="NMM42048.1"/>
    <property type="molecule type" value="Genomic_DNA"/>
</dbReference>
<keyword evidence="1" id="KW-0808">Transferase</keyword>
<evidence type="ECO:0000313" key="3">
    <source>
        <dbReference type="Proteomes" id="UP000570493"/>
    </source>
</evidence>
<dbReference type="Gene3D" id="3.40.50.2000">
    <property type="entry name" value="Glycogen Phosphorylase B"/>
    <property type="match status" value="2"/>
</dbReference>
<dbReference type="Proteomes" id="UP000570493">
    <property type="component" value="Unassembled WGS sequence"/>
</dbReference>
<dbReference type="GO" id="GO:0009103">
    <property type="term" value="P:lipopolysaccharide biosynthetic process"/>
    <property type="evidence" value="ECO:0007669"/>
    <property type="project" value="TreeGrafter"/>
</dbReference>
<dbReference type="RefSeq" id="WP_169020991.1">
    <property type="nucleotide sequence ID" value="NZ_JABBMT010000027.1"/>
</dbReference>
<gene>
    <name evidence="2" type="ORF">HHO47_14780</name>
</gene>
<proteinExistence type="predicted"/>
<dbReference type="PANTHER" id="PTHR46401">
    <property type="entry name" value="GLYCOSYLTRANSFERASE WBBK-RELATED"/>
    <property type="match status" value="1"/>
</dbReference>
<name>A0A7Y0DV21_9GAMM</name>
<dbReference type="GO" id="GO:0016757">
    <property type="term" value="F:glycosyltransferase activity"/>
    <property type="evidence" value="ECO:0007669"/>
    <property type="project" value="TreeGrafter"/>
</dbReference>
<evidence type="ECO:0000256" key="1">
    <source>
        <dbReference type="ARBA" id="ARBA00022679"/>
    </source>
</evidence>
<organism evidence="2 3">
    <name type="scientific">Pseudoalteromonas arctica</name>
    <dbReference type="NCBI Taxonomy" id="394751"/>
    <lineage>
        <taxon>Bacteria</taxon>
        <taxon>Pseudomonadati</taxon>
        <taxon>Pseudomonadota</taxon>
        <taxon>Gammaproteobacteria</taxon>
        <taxon>Alteromonadales</taxon>
        <taxon>Pseudoalteromonadaceae</taxon>
        <taxon>Pseudoalteromonas</taxon>
    </lineage>
</organism>
<reference evidence="2" key="1">
    <citation type="submission" date="2020-04" db="EMBL/GenBank/DDBJ databases">
        <title>Genome Sequencing for Pseudoaltermonas arctica.</title>
        <authorList>
            <person name="Elkins N.S."/>
        </authorList>
    </citation>
    <scope>NUCLEOTIDE SEQUENCE [LARGE SCALE GENOMIC DNA]</scope>
    <source>
        <strain evidence="2">NEC-BIFX-2020_0012</strain>
    </source>
</reference>